<dbReference type="GO" id="GO:0051301">
    <property type="term" value="P:cell division"/>
    <property type="evidence" value="ECO:0007669"/>
    <property type="project" value="UniProtKB-KW"/>
</dbReference>
<evidence type="ECO:0000313" key="11">
    <source>
        <dbReference type="EMBL" id="KAK3868570.1"/>
    </source>
</evidence>
<organism evidence="11 12">
    <name type="scientific">Petrolisthes cinctipes</name>
    <name type="common">Flat porcelain crab</name>
    <dbReference type="NCBI Taxonomy" id="88211"/>
    <lineage>
        <taxon>Eukaryota</taxon>
        <taxon>Metazoa</taxon>
        <taxon>Ecdysozoa</taxon>
        <taxon>Arthropoda</taxon>
        <taxon>Crustacea</taxon>
        <taxon>Multicrustacea</taxon>
        <taxon>Malacostraca</taxon>
        <taxon>Eumalacostraca</taxon>
        <taxon>Eucarida</taxon>
        <taxon>Decapoda</taxon>
        <taxon>Pleocyemata</taxon>
        <taxon>Anomura</taxon>
        <taxon>Galatheoidea</taxon>
        <taxon>Porcellanidae</taxon>
        <taxon>Petrolisthes</taxon>
    </lineage>
</organism>
<evidence type="ECO:0000256" key="5">
    <source>
        <dbReference type="ARBA" id="ARBA00022776"/>
    </source>
</evidence>
<dbReference type="EMBL" id="JAWQEG010002980">
    <property type="protein sequence ID" value="KAK3868570.1"/>
    <property type="molecule type" value="Genomic_DNA"/>
</dbReference>
<evidence type="ECO:0000256" key="8">
    <source>
        <dbReference type="ARBA" id="ARBA00023328"/>
    </source>
</evidence>
<evidence type="ECO:0000256" key="7">
    <source>
        <dbReference type="ARBA" id="ARBA00023306"/>
    </source>
</evidence>
<feature type="coiled-coil region" evidence="9">
    <location>
        <begin position="287"/>
        <end position="441"/>
    </location>
</feature>
<gene>
    <name evidence="11" type="ORF">Pcinc_026048</name>
</gene>
<dbReference type="InterPro" id="IPR038275">
    <property type="entry name" value="Nuf2_N_sf"/>
</dbReference>
<dbReference type="Gene3D" id="1.10.418.60">
    <property type="entry name" value="Ncd80 complex, Nuf2 subunit"/>
    <property type="match status" value="1"/>
</dbReference>
<proteinExistence type="inferred from homology"/>
<comment type="subcellular location">
    <subcellularLocation>
        <location evidence="1">Chromosome</location>
        <location evidence="1">Centromere</location>
    </subcellularLocation>
</comment>
<evidence type="ECO:0000256" key="6">
    <source>
        <dbReference type="ARBA" id="ARBA00023054"/>
    </source>
</evidence>
<keyword evidence="5" id="KW-0498">Mitosis</keyword>
<keyword evidence="7" id="KW-0131">Cell cycle</keyword>
<comment type="caution">
    <text evidence="11">The sequence shown here is derived from an EMBL/GenBank/DDBJ whole genome shotgun (WGS) entry which is preliminary data.</text>
</comment>
<keyword evidence="6 9" id="KW-0175">Coiled coil</keyword>
<evidence type="ECO:0000256" key="1">
    <source>
        <dbReference type="ARBA" id="ARBA00004584"/>
    </source>
</evidence>
<keyword evidence="3" id="KW-0158">Chromosome</keyword>
<evidence type="ECO:0000256" key="9">
    <source>
        <dbReference type="SAM" id="Coils"/>
    </source>
</evidence>
<reference evidence="11" key="1">
    <citation type="submission" date="2023-10" db="EMBL/GenBank/DDBJ databases">
        <title>Genome assemblies of two species of porcelain crab, Petrolisthes cinctipes and Petrolisthes manimaculis (Anomura: Porcellanidae).</title>
        <authorList>
            <person name="Angst P."/>
        </authorList>
    </citation>
    <scope>NUCLEOTIDE SEQUENCE</scope>
    <source>
        <strain evidence="11">PB745_01</strain>
        <tissue evidence="11">Gill</tissue>
    </source>
</reference>
<evidence type="ECO:0000313" key="12">
    <source>
        <dbReference type="Proteomes" id="UP001286313"/>
    </source>
</evidence>
<sequence length="441" mass="52376">MEMVRTDERLASLLTERYGLRVTLNDIKKCDQDLTQKIYIHFLKDIGASLEQINTLPFEVTESVQQYPDMYRKALRTMNLAKLIKYFLYNIFGDDSFMPADLYDPKPKKTKHFFWLLLEFISQPSEQLNEIEDQVNLKCEKQSEMWKNISKLKEKLQQQKLEKAELKIKEDEEEKRIAESKSKLEECKDRMNKLKSEVDQKKLTCASLCTAIKEAEMQVIQAKERVKDLSNQVVQDSERVDIEERESRLAQLRTDLQTKKDYFAQFQQDLAIMEQYRHTVTTMVATIRDIQQEYNKDKENIATMTQLSQEQSEVQEQLEDKAMQIQQLNHQIESEQAKISQMHHTWSMNKESILEEIKQHKLTLEELRRNKTECEIAYQDLENEHLHITNENTRVREEIVNIDNFIITCYGKIIHAMEENNQSLQSTLTEVQQTLEQYRVE</sequence>
<dbReference type="GO" id="GO:0031262">
    <property type="term" value="C:Ndc80 complex"/>
    <property type="evidence" value="ECO:0007669"/>
    <property type="project" value="InterPro"/>
</dbReference>
<evidence type="ECO:0000256" key="3">
    <source>
        <dbReference type="ARBA" id="ARBA00022454"/>
    </source>
</evidence>
<comment type="similarity">
    <text evidence="2">Belongs to the NUF2 family.</text>
</comment>
<evidence type="ECO:0000259" key="10">
    <source>
        <dbReference type="Pfam" id="PF03800"/>
    </source>
</evidence>
<keyword evidence="12" id="KW-1185">Reference proteome</keyword>
<evidence type="ECO:0000256" key="2">
    <source>
        <dbReference type="ARBA" id="ARBA00005498"/>
    </source>
</evidence>
<feature type="coiled-coil region" evidence="9">
    <location>
        <begin position="149"/>
        <end position="246"/>
    </location>
</feature>
<protein>
    <recommendedName>
        <fullName evidence="10">Kinetochore protein Nuf2 N-terminal domain-containing protein</fullName>
    </recommendedName>
</protein>
<dbReference type="Proteomes" id="UP001286313">
    <property type="component" value="Unassembled WGS sequence"/>
</dbReference>
<keyword evidence="4" id="KW-0132">Cell division</keyword>
<evidence type="ECO:0000256" key="4">
    <source>
        <dbReference type="ARBA" id="ARBA00022618"/>
    </source>
</evidence>
<dbReference type="InterPro" id="IPR005549">
    <property type="entry name" value="Kinetochore_Nuf2_N"/>
</dbReference>
<feature type="domain" description="Kinetochore protein Nuf2 N-terminal" evidence="10">
    <location>
        <begin position="8"/>
        <end position="136"/>
    </location>
</feature>
<name>A0AAE1KCX1_PETCI</name>
<keyword evidence="8" id="KW-0137">Centromere</keyword>
<accession>A0AAE1KCX1</accession>
<dbReference type="AlphaFoldDB" id="A0AAE1KCX1"/>
<dbReference type="Pfam" id="PF03800">
    <property type="entry name" value="Nuf2"/>
    <property type="match status" value="1"/>
</dbReference>